<evidence type="ECO:0000256" key="3">
    <source>
        <dbReference type="ARBA" id="ARBA00011424"/>
    </source>
</evidence>
<evidence type="ECO:0000256" key="4">
    <source>
        <dbReference type="ARBA" id="ARBA00022655"/>
    </source>
</evidence>
<keyword evidence="7 10" id="KW-0479">Metal-binding</keyword>
<dbReference type="SUPFAM" id="SSF51621">
    <property type="entry name" value="Phosphoenolpyruvate/pyruvate domain"/>
    <property type="match status" value="1"/>
</dbReference>
<keyword evidence="5 7" id="KW-0808">Transferase</keyword>
<dbReference type="InterPro" id="IPR003700">
    <property type="entry name" value="Pantoate_hydroxy_MeTrfase"/>
</dbReference>
<feature type="binding site" evidence="7 10">
    <location>
        <position position="86"/>
    </location>
    <ligand>
        <name>Mg(2+)</name>
        <dbReference type="ChEBI" id="CHEBI:18420"/>
    </ligand>
</feature>
<evidence type="ECO:0000313" key="11">
    <source>
        <dbReference type="EMBL" id="QPJ62807.1"/>
    </source>
</evidence>
<accession>A0A7T0BXH8</accession>
<dbReference type="PIRSF" id="PIRSF000388">
    <property type="entry name" value="Pantoate_hydroxy_MeTrfase"/>
    <property type="match status" value="1"/>
</dbReference>
<protein>
    <recommendedName>
        <fullName evidence="7">3-methyl-2-oxobutanoate hydroxymethyltransferase</fullName>
        <ecNumber evidence="7">2.1.2.11</ecNumber>
    </recommendedName>
    <alternativeName>
        <fullName evidence="7">Ketopantoate hydroxymethyltransferase</fullName>
        <shortName evidence="7">KPHMT</shortName>
    </alternativeName>
</protein>
<dbReference type="CDD" id="cd06557">
    <property type="entry name" value="KPHMT-like"/>
    <property type="match status" value="1"/>
</dbReference>
<keyword evidence="11" id="KW-0489">Methyltransferase</keyword>
<comment type="similarity">
    <text evidence="2 7">Belongs to the PanB family.</text>
</comment>
<dbReference type="NCBIfam" id="NF001452">
    <property type="entry name" value="PRK00311.1"/>
    <property type="match status" value="1"/>
</dbReference>
<dbReference type="Gene3D" id="3.20.20.60">
    <property type="entry name" value="Phosphoenolpyruvate-binding domains"/>
    <property type="match status" value="1"/>
</dbReference>
<evidence type="ECO:0000256" key="9">
    <source>
        <dbReference type="PIRSR" id="PIRSR000388-2"/>
    </source>
</evidence>
<reference evidence="11 12" key="1">
    <citation type="submission" date="2020-02" db="EMBL/GenBank/DDBJ databases">
        <title>Genomic and physiological characterization of two novel Nitrospinaceae genera.</title>
        <authorList>
            <person name="Mueller A.J."/>
            <person name="Jung M.-Y."/>
            <person name="Strachan C.R."/>
            <person name="Herbold C.W."/>
            <person name="Kirkegaard R.H."/>
            <person name="Daims H."/>
        </authorList>
    </citation>
    <scope>NUCLEOTIDE SEQUENCE [LARGE SCALE GENOMIC DNA]</scope>
    <source>
        <strain evidence="11">EB</strain>
    </source>
</reference>
<comment type="cofactor">
    <cofactor evidence="7 10">
        <name>Mg(2+)</name>
        <dbReference type="ChEBI" id="CHEBI:18420"/>
    </cofactor>
    <text evidence="7 10">Binds 1 Mg(2+) ion per subunit.</text>
</comment>
<feature type="binding site" evidence="7 9">
    <location>
        <begin position="47"/>
        <end position="48"/>
    </location>
    <ligand>
        <name>3-methyl-2-oxobutanoate</name>
        <dbReference type="ChEBI" id="CHEBI:11851"/>
    </ligand>
</feature>
<dbReference type="UniPathway" id="UPA00028">
    <property type="reaction ID" value="UER00003"/>
</dbReference>
<feature type="binding site" evidence="7 10">
    <location>
        <position position="118"/>
    </location>
    <ligand>
        <name>Mg(2+)</name>
        <dbReference type="ChEBI" id="CHEBI:18420"/>
    </ligand>
</feature>
<evidence type="ECO:0000256" key="10">
    <source>
        <dbReference type="PIRSR" id="PIRSR000388-3"/>
    </source>
</evidence>
<dbReference type="InterPro" id="IPR015813">
    <property type="entry name" value="Pyrv/PenolPyrv_kinase-like_dom"/>
</dbReference>
<feature type="binding site" evidence="7 9">
    <location>
        <position position="116"/>
    </location>
    <ligand>
        <name>3-methyl-2-oxobutanoate</name>
        <dbReference type="ChEBI" id="CHEBI:11851"/>
    </ligand>
</feature>
<feature type="active site" description="Proton acceptor" evidence="7 8">
    <location>
        <position position="185"/>
    </location>
</feature>
<evidence type="ECO:0000256" key="6">
    <source>
        <dbReference type="ARBA" id="ARBA00056497"/>
    </source>
</evidence>
<dbReference type="PANTHER" id="PTHR20881">
    <property type="entry name" value="3-METHYL-2-OXOBUTANOATE HYDROXYMETHYLTRANSFERASE"/>
    <property type="match status" value="1"/>
</dbReference>
<comment type="function">
    <text evidence="6 7">Catalyzes the reversible reaction in which hydroxymethyl group from 5,10-methylenetetrahydrofolate is transferred onto alpha-ketoisovalerate to form ketopantoate.</text>
</comment>
<organism evidence="11 12">
    <name type="scientific">Candidatus Nitronauta litoralis</name>
    <dbReference type="NCBI Taxonomy" id="2705533"/>
    <lineage>
        <taxon>Bacteria</taxon>
        <taxon>Pseudomonadati</taxon>
        <taxon>Nitrospinota/Tectimicrobiota group</taxon>
        <taxon>Nitrospinota</taxon>
        <taxon>Nitrospinia</taxon>
        <taxon>Nitrospinales</taxon>
        <taxon>Nitrospinaceae</taxon>
        <taxon>Candidatus Nitronauta</taxon>
    </lineage>
</organism>
<evidence type="ECO:0000313" key="12">
    <source>
        <dbReference type="Proteomes" id="UP000594688"/>
    </source>
</evidence>
<dbReference type="GO" id="GO:0032259">
    <property type="term" value="P:methylation"/>
    <property type="evidence" value="ECO:0007669"/>
    <property type="project" value="UniProtKB-KW"/>
</dbReference>
<sequence>MPGNPVTIPQLMEWKKSQRKITALTAFDFLTARALDNAGIDLVLVGDSLAMVALGHDTTLPVTVDEMLHHTRAVGRALKRALLVGDMPFMSYQSSTEQAVANAGRFLKEAGAQAVKLEGGAQIESQVKAIVAAGIPVMGHLGLTPQSVHQLGGYKVQGKSYLDARRIKADAVKLQKAGAFALVLEAIPADLAGEITGELDIPTIGIGAGSQCDGQILVTQDMLGMNPDFVPKFVKQFADIGKQMELALKGYAKEVQEQTFPEAQHSYLMDSGNIKSVKQKKTG</sequence>
<dbReference type="GO" id="GO:0003864">
    <property type="term" value="F:3-methyl-2-oxobutanoate hydroxymethyltransferase activity"/>
    <property type="evidence" value="ECO:0007669"/>
    <property type="project" value="UniProtKB-UniRule"/>
</dbReference>
<name>A0A7T0BXH8_9BACT</name>
<feature type="binding site" evidence="7 10">
    <location>
        <position position="47"/>
    </location>
    <ligand>
        <name>Mg(2+)</name>
        <dbReference type="ChEBI" id="CHEBI:18420"/>
    </ligand>
</feature>
<keyword evidence="4 7" id="KW-0566">Pantothenate biosynthesis</keyword>
<dbReference type="InterPro" id="IPR040442">
    <property type="entry name" value="Pyrv_kinase-like_dom_sf"/>
</dbReference>
<dbReference type="GO" id="GO:0000287">
    <property type="term" value="F:magnesium ion binding"/>
    <property type="evidence" value="ECO:0007669"/>
    <property type="project" value="TreeGrafter"/>
</dbReference>
<evidence type="ECO:0000256" key="7">
    <source>
        <dbReference type="HAMAP-Rule" id="MF_00156"/>
    </source>
</evidence>
<dbReference type="NCBIfam" id="TIGR00222">
    <property type="entry name" value="panB"/>
    <property type="match status" value="1"/>
</dbReference>
<keyword evidence="7" id="KW-0963">Cytoplasm</keyword>
<dbReference type="GO" id="GO:0005737">
    <property type="term" value="C:cytoplasm"/>
    <property type="evidence" value="ECO:0007669"/>
    <property type="project" value="UniProtKB-SubCell"/>
</dbReference>
<dbReference type="GO" id="GO:0008168">
    <property type="term" value="F:methyltransferase activity"/>
    <property type="evidence" value="ECO:0007669"/>
    <property type="project" value="UniProtKB-KW"/>
</dbReference>
<evidence type="ECO:0000256" key="2">
    <source>
        <dbReference type="ARBA" id="ARBA00008676"/>
    </source>
</evidence>
<dbReference type="PANTHER" id="PTHR20881:SF0">
    <property type="entry name" value="3-METHYL-2-OXOBUTANOATE HYDROXYMETHYLTRANSFERASE"/>
    <property type="match status" value="1"/>
</dbReference>
<gene>
    <name evidence="7 11" type="primary">panB</name>
    <name evidence="11" type="ORF">G3M70_13335</name>
</gene>
<comment type="catalytic activity">
    <reaction evidence="7">
        <text>(6R)-5,10-methylene-5,6,7,8-tetrahydrofolate + 3-methyl-2-oxobutanoate + H2O = 2-dehydropantoate + (6S)-5,6,7,8-tetrahydrofolate</text>
        <dbReference type="Rhea" id="RHEA:11824"/>
        <dbReference type="ChEBI" id="CHEBI:11561"/>
        <dbReference type="ChEBI" id="CHEBI:11851"/>
        <dbReference type="ChEBI" id="CHEBI:15377"/>
        <dbReference type="ChEBI" id="CHEBI:15636"/>
        <dbReference type="ChEBI" id="CHEBI:57453"/>
        <dbReference type="EC" id="2.1.2.11"/>
    </reaction>
</comment>
<evidence type="ECO:0000256" key="1">
    <source>
        <dbReference type="ARBA" id="ARBA00005033"/>
    </source>
</evidence>
<comment type="pathway">
    <text evidence="1 7">Cofactor biosynthesis; (R)-pantothenate biosynthesis; (R)-pantoate from 3-methyl-2-oxobutanoate: step 1/2.</text>
</comment>
<dbReference type="KEGG" id="nli:G3M70_13335"/>
<dbReference type="AlphaFoldDB" id="A0A7T0BXH8"/>
<dbReference type="FunFam" id="3.20.20.60:FF:000003">
    <property type="entry name" value="3-methyl-2-oxobutanoate hydroxymethyltransferase"/>
    <property type="match status" value="1"/>
</dbReference>
<evidence type="ECO:0000256" key="8">
    <source>
        <dbReference type="PIRSR" id="PIRSR000388-1"/>
    </source>
</evidence>
<dbReference type="Pfam" id="PF02548">
    <property type="entry name" value="Pantoate_transf"/>
    <property type="match status" value="1"/>
</dbReference>
<dbReference type="EC" id="2.1.2.11" evidence="7"/>
<evidence type="ECO:0000256" key="5">
    <source>
        <dbReference type="ARBA" id="ARBA00022679"/>
    </source>
</evidence>
<dbReference type="GO" id="GO:0015940">
    <property type="term" value="P:pantothenate biosynthetic process"/>
    <property type="evidence" value="ECO:0007669"/>
    <property type="project" value="UniProtKB-UniRule"/>
</dbReference>
<dbReference type="EMBL" id="CP048685">
    <property type="protein sequence ID" value="QPJ62807.1"/>
    <property type="molecule type" value="Genomic_DNA"/>
</dbReference>
<keyword evidence="7 10" id="KW-0460">Magnesium</keyword>
<comment type="subcellular location">
    <subcellularLocation>
        <location evidence="7">Cytoplasm</location>
    </subcellularLocation>
</comment>
<proteinExistence type="inferred from homology"/>
<comment type="subunit">
    <text evidence="3 7">Homodecamer; pentamer of dimers.</text>
</comment>
<feature type="binding site" evidence="7 9">
    <location>
        <position position="86"/>
    </location>
    <ligand>
        <name>3-methyl-2-oxobutanoate</name>
        <dbReference type="ChEBI" id="CHEBI:11851"/>
    </ligand>
</feature>
<dbReference type="Proteomes" id="UP000594688">
    <property type="component" value="Chromosome"/>
</dbReference>
<dbReference type="HAMAP" id="MF_00156">
    <property type="entry name" value="PanB"/>
    <property type="match status" value="1"/>
</dbReference>